<dbReference type="GO" id="GO:0035485">
    <property type="term" value="F:adenine/guanine mispair binding"/>
    <property type="evidence" value="ECO:0007669"/>
    <property type="project" value="TreeGrafter"/>
</dbReference>
<keyword evidence="9" id="KW-0326">Glycosidase</keyword>
<keyword evidence="4" id="KW-0227">DNA damage</keyword>
<dbReference type="Pfam" id="PF00730">
    <property type="entry name" value="HhH-GPD"/>
    <property type="match status" value="1"/>
</dbReference>
<dbReference type="GO" id="GO:0046872">
    <property type="term" value="F:metal ion binding"/>
    <property type="evidence" value="ECO:0007669"/>
    <property type="project" value="UniProtKB-KW"/>
</dbReference>
<keyword evidence="7" id="KW-0411">Iron-sulfur</keyword>
<evidence type="ECO:0000256" key="10">
    <source>
        <dbReference type="SAM" id="MobiDB-lite"/>
    </source>
</evidence>
<evidence type="ECO:0000256" key="1">
    <source>
        <dbReference type="ARBA" id="ARBA00001966"/>
    </source>
</evidence>
<evidence type="ECO:0000256" key="5">
    <source>
        <dbReference type="ARBA" id="ARBA00022801"/>
    </source>
</evidence>
<evidence type="ECO:0000259" key="11">
    <source>
        <dbReference type="SMART" id="SM00478"/>
    </source>
</evidence>
<organism evidence="12 13">
    <name type="scientific">Bifidobacterium callitrichos DSM 23973</name>
    <dbReference type="NCBI Taxonomy" id="1437609"/>
    <lineage>
        <taxon>Bacteria</taxon>
        <taxon>Bacillati</taxon>
        <taxon>Actinomycetota</taxon>
        <taxon>Actinomycetes</taxon>
        <taxon>Bifidobacteriales</taxon>
        <taxon>Bifidobacteriaceae</taxon>
        <taxon>Bifidobacterium</taxon>
    </lineage>
</organism>
<dbReference type="STRING" id="1437609.BCAL_0992"/>
<dbReference type="InterPro" id="IPR003651">
    <property type="entry name" value="Endonuclease3_FeS-loop_motif"/>
</dbReference>
<feature type="compositionally biased region" description="Acidic residues" evidence="10">
    <location>
        <begin position="192"/>
        <end position="203"/>
    </location>
</feature>
<dbReference type="RefSeq" id="WP_238549630.1">
    <property type="nucleotide sequence ID" value="NZ_JGYS01000007.1"/>
</dbReference>
<dbReference type="eggNOG" id="COG1194">
    <property type="taxonomic scope" value="Bacteria"/>
</dbReference>
<dbReference type="InterPro" id="IPR023170">
    <property type="entry name" value="HhH_base_excis_C"/>
</dbReference>
<dbReference type="InterPro" id="IPR044298">
    <property type="entry name" value="MIG/MutY"/>
</dbReference>
<dbReference type="SMART" id="SM00478">
    <property type="entry name" value="ENDO3c"/>
    <property type="match status" value="1"/>
</dbReference>
<dbReference type="GO" id="GO:0006298">
    <property type="term" value="P:mismatch repair"/>
    <property type="evidence" value="ECO:0007669"/>
    <property type="project" value="TreeGrafter"/>
</dbReference>
<name>A0A087A7I0_9BIFI</name>
<dbReference type="PANTHER" id="PTHR42944">
    <property type="entry name" value="ADENINE DNA GLYCOSYLASE"/>
    <property type="match status" value="1"/>
</dbReference>
<dbReference type="SUPFAM" id="SSF48150">
    <property type="entry name" value="DNA-glycosylase"/>
    <property type="match status" value="1"/>
</dbReference>
<feature type="region of interest" description="Disordered" evidence="10">
    <location>
        <begin position="186"/>
        <end position="225"/>
    </location>
</feature>
<dbReference type="Gene3D" id="1.10.340.30">
    <property type="entry name" value="Hypothetical protein, domain 2"/>
    <property type="match status" value="1"/>
</dbReference>
<dbReference type="EMBL" id="JGYS01000007">
    <property type="protein sequence ID" value="KFI54730.1"/>
    <property type="molecule type" value="Genomic_DNA"/>
</dbReference>
<dbReference type="Pfam" id="PF10576">
    <property type="entry name" value="EndIII_4Fe-2S"/>
    <property type="match status" value="1"/>
</dbReference>
<feature type="compositionally biased region" description="Low complexity" evidence="10">
    <location>
        <begin position="211"/>
        <end position="220"/>
    </location>
</feature>
<accession>A0A087A7I0</accession>
<keyword evidence="8" id="KW-0234">DNA repair</keyword>
<gene>
    <name evidence="12" type="ORF">BCAL_0992</name>
</gene>
<dbReference type="AlphaFoldDB" id="A0A087A7I0"/>
<sequence length="356" mass="38657">MVASGDAGDTGPTDRANRAERVRLRLAAWWEANARDLPWRFGRATPWGVLVSEVMSQQTQMSRVVPYWTQWMERWPDAGALAAAPKADVITAWGRLGYPRRALRLQECAHVVSSECGDELPRAYDALVALPGVGDYTASAVMSFAYGERVAVIDTNIRRVLSRLFRGEESRGGAASPLERALANEVLPSDGGDSDDGPDDGPDDAVMKVPSGVSHGVSHGVSRHVPRATPPSVVWNQSVMELGALVCTAKNPLCEQCPVSDDCAFLAAGRPGLGERRTRPRQRFEGTDRQVRGIVLKALRELPAESVGSQDPDSLPRERVEALWRDHVQLDACIAGLDEDGLIEILPDGALRLPRG</sequence>
<proteinExistence type="inferred from homology"/>
<evidence type="ECO:0000256" key="6">
    <source>
        <dbReference type="ARBA" id="ARBA00023004"/>
    </source>
</evidence>
<dbReference type="GO" id="GO:0032357">
    <property type="term" value="F:oxidized purine DNA binding"/>
    <property type="evidence" value="ECO:0007669"/>
    <property type="project" value="TreeGrafter"/>
</dbReference>
<dbReference type="GO" id="GO:0006284">
    <property type="term" value="P:base-excision repair"/>
    <property type="evidence" value="ECO:0007669"/>
    <property type="project" value="InterPro"/>
</dbReference>
<evidence type="ECO:0000256" key="7">
    <source>
        <dbReference type="ARBA" id="ARBA00023014"/>
    </source>
</evidence>
<evidence type="ECO:0000313" key="12">
    <source>
        <dbReference type="EMBL" id="KFI54730.1"/>
    </source>
</evidence>
<dbReference type="Gene3D" id="1.10.1670.10">
    <property type="entry name" value="Helix-hairpin-Helix base-excision DNA repair enzymes (C-terminal)"/>
    <property type="match status" value="1"/>
</dbReference>
<keyword evidence="5" id="KW-0378">Hydrolase</keyword>
<comment type="similarity">
    <text evidence="2">Belongs to the Nth/MutY family.</text>
</comment>
<evidence type="ECO:0000313" key="13">
    <source>
        <dbReference type="Proteomes" id="UP000029072"/>
    </source>
</evidence>
<keyword evidence="6" id="KW-0408">Iron</keyword>
<protein>
    <submittedName>
        <fullName evidence="12">Adenine glycosylase</fullName>
    </submittedName>
</protein>
<evidence type="ECO:0000256" key="3">
    <source>
        <dbReference type="ARBA" id="ARBA00022723"/>
    </source>
</evidence>
<dbReference type="CDD" id="cd00056">
    <property type="entry name" value="ENDO3c"/>
    <property type="match status" value="1"/>
</dbReference>
<dbReference type="GO" id="GO:0051539">
    <property type="term" value="F:4 iron, 4 sulfur cluster binding"/>
    <property type="evidence" value="ECO:0007669"/>
    <property type="project" value="InterPro"/>
</dbReference>
<reference evidence="12 13" key="1">
    <citation type="submission" date="2014-03" db="EMBL/GenBank/DDBJ databases">
        <title>Genomics of Bifidobacteria.</title>
        <authorList>
            <person name="Ventura M."/>
            <person name="Milani C."/>
            <person name="Lugli G.A."/>
        </authorList>
    </citation>
    <scope>NUCLEOTIDE SEQUENCE [LARGE SCALE GENOMIC DNA]</scope>
    <source>
        <strain evidence="12 13">DSM 23973</strain>
    </source>
</reference>
<dbReference type="GO" id="GO:0034039">
    <property type="term" value="F:8-oxo-7,8-dihydroguanine DNA N-glycosylase activity"/>
    <property type="evidence" value="ECO:0007669"/>
    <property type="project" value="TreeGrafter"/>
</dbReference>
<feature type="domain" description="HhH-GPD" evidence="11">
    <location>
        <begin position="55"/>
        <end position="194"/>
    </location>
</feature>
<dbReference type="InterPro" id="IPR003265">
    <property type="entry name" value="HhH-GPD_domain"/>
</dbReference>
<evidence type="ECO:0000256" key="9">
    <source>
        <dbReference type="ARBA" id="ARBA00023295"/>
    </source>
</evidence>
<dbReference type="GO" id="GO:0000701">
    <property type="term" value="F:purine-specific mismatch base pair DNA N-glycosylase activity"/>
    <property type="evidence" value="ECO:0007669"/>
    <property type="project" value="TreeGrafter"/>
</dbReference>
<comment type="caution">
    <text evidence="12">The sequence shown here is derived from an EMBL/GenBank/DDBJ whole genome shotgun (WGS) entry which is preliminary data.</text>
</comment>
<dbReference type="PROSITE" id="PS00764">
    <property type="entry name" value="ENDONUCLEASE_III_1"/>
    <property type="match status" value="1"/>
</dbReference>
<dbReference type="PANTHER" id="PTHR42944:SF1">
    <property type="entry name" value="ADENINE DNA GLYCOSYLASE"/>
    <property type="match status" value="1"/>
</dbReference>
<dbReference type="SMART" id="SM00525">
    <property type="entry name" value="FES"/>
    <property type="match status" value="1"/>
</dbReference>
<dbReference type="InterPro" id="IPR004035">
    <property type="entry name" value="Endouclease-III_FeS-bd_BS"/>
</dbReference>
<dbReference type="InterPro" id="IPR011257">
    <property type="entry name" value="DNA_glycosylase"/>
</dbReference>
<dbReference type="Proteomes" id="UP000029072">
    <property type="component" value="Unassembled WGS sequence"/>
</dbReference>
<comment type="cofactor">
    <cofactor evidence="1">
        <name>[4Fe-4S] cluster</name>
        <dbReference type="ChEBI" id="CHEBI:49883"/>
    </cofactor>
</comment>
<evidence type="ECO:0000256" key="8">
    <source>
        <dbReference type="ARBA" id="ARBA00023204"/>
    </source>
</evidence>
<keyword evidence="3" id="KW-0479">Metal-binding</keyword>
<evidence type="ECO:0000256" key="4">
    <source>
        <dbReference type="ARBA" id="ARBA00022763"/>
    </source>
</evidence>
<evidence type="ECO:0000256" key="2">
    <source>
        <dbReference type="ARBA" id="ARBA00008343"/>
    </source>
</evidence>